<sequence>MLAQQQQPPSPPASTLPASPGPGSDPLLQTMAVARHAGADVAARLSALHAASADVRAALRLVPPAYMDALAAAADTAGLVAGGAWQGSRRQSAPGAALQQRLVELAADGADEAAAMLAELLGCACAADHLPLHQLLAVQGAAARTLTARLGDGGARLDAFAALLCTASDLAAARDAAAAAAAARGWMRDLALAAAGVAALPEAAEPAPVLSLLARLLAQHGAAVEALAAYEGLRAMTRRIIALLSQPAPLGVAPALHVLTRLLLHAHPEPAPDDRQCRELARLADSLGCKLFDADHIARTLALIADLCLDCRAAVAAADAPPGASDAPVAHDLRVLREVAGTVDALARTGRAEVRALFFQSAALAPALGHLVAMARLDRRYLAPLL</sequence>
<feature type="non-terminal residue" evidence="1">
    <location>
        <position position="386"/>
    </location>
</feature>
<accession>A0ACC1KTM6</accession>
<proteinExistence type="predicted"/>
<keyword evidence="2" id="KW-1185">Reference proteome</keyword>
<dbReference type="EMBL" id="JANBUN010002484">
    <property type="protein sequence ID" value="KAJ2794516.1"/>
    <property type="molecule type" value="Genomic_DNA"/>
</dbReference>
<organism evidence="1 2">
    <name type="scientific">Coemansia helicoidea</name>
    <dbReference type="NCBI Taxonomy" id="1286919"/>
    <lineage>
        <taxon>Eukaryota</taxon>
        <taxon>Fungi</taxon>
        <taxon>Fungi incertae sedis</taxon>
        <taxon>Zoopagomycota</taxon>
        <taxon>Kickxellomycotina</taxon>
        <taxon>Kickxellomycetes</taxon>
        <taxon>Kickxellales</taxon>
        <taxon>Kickxellaceae</taxon>
        <taxon>Coemansia</taxon>
    </lineage>
</organism>
<evidence type="ECO:0000313" key="2">
    <source>
        <dbReference type="Proteomes" id="UP001140087"/>
    </source>
</evidence>
<dbReference type="Proteomes" id="UP001140087">
    <property type="component" value="Unassembled WGS sequence"/>
</dbReference>
<protein>
    <submittedName>
        <fullName evidence="1">Uncharacterized protein</fullName>
    </submittedName>
</protein>
<evidence type="ECO:0000313" key="1">
    <source>
        <dbReference type="EMBL" id="KAJ2794516.1"/>
    </source>
</evidence>
<reference evidence="1" key="1">
    <citation type="submission" date="2022-07" db="EMBL/GenBank/DDBJ databases">
        <title>Phylogenomic reconstructions and comparative analyses of Kickxellomycotina fungi.</title>
        <authorList>
            <person name="Reynolds N.K."/>
            <person name="Stajich J.E."/>
            <person name="Barry K."/>
            <person name="Grigoriev I.V."/>
            <person name="Crous P."/>
            <person name="Smith M.E."/>
        </authorList>
    </citation>
    <scope>NUCLEOTIDE SEQUENCE</scope>
    <source>
        <strain evidence="1">BCRC 34780</strain>
    </source>
</reference>
<name>A0ACC1KTM6_9FUNG</name>
<gene>
    <name evidence="1" type="ORF">H4R21_005472</name>
</gene>
<comment type="caution">
    <text evidence="1">The sequence shown here is derived from an EMBL/GenBank/DDBJ whole genome shotgun (WGS) entry which is preliminary data.</text>
</comment>